<sequence>MVPVENGQQQTVSHLTITYDATGKGTALHSVVVPRTDSYIVALNSTKEALRWRFADGSSNKRCWLAIQVETQTGILWAEIHPEAFPVIVEKGQVEFRLCEDRQNVNLLPIENDMGSIYKFKLITIGAMSVGKSMTATTGVRSDVSTRFVTTQAARLKVELWDTAGQERFRSVVAQHYRGTHEIRAQVDDSVPIMLIGNQIDLAASRTVNTDEGEKFARNEGLMFAETSAKTGTGVDDMFQTLVDG</sequence>
<dbReference type="PANTHER" id="PTHR47979">
    <property type="entry name" value="DRAB11-RELATED"/>
    <property type="match status" value="1"/>
</dbReference>
<dbReference type="Pfam" id="PF00071">
    <property type="entry name" value="Ras"/>
    <property type="match status" value="1"/>
</dbReference>
<dbReference type="CDD" id="cd00154">
    <property type="entry name" value="Rab"/>
    <property type="match status" value="1"/>
</dbReference>
<dbReference type="AlphaFoldDB" id="A0A8H3A4K4"/>
<name>A0A8H3A4K4_9AGAM</name>
<dbReference type="GO" id="GO:0003924">
    <property type="term" value="F:GTPase activity"/>
    <property type="evidence" value="ECO:0007669"/>
    <property type="project" value="InterPro"/>
</dbReference>
<dbReference type="InterPro" id="IPR050209">
    <property type="entry name" value="Rab_GTPases_membrane_traffic"/>
</dbReference>
<protein>
    <submittedName>
        <fullName evidence="1">Uncharacterized protein</fullName>
    </submittedName>
</protein>
<dbReference type="PROSITE" id="PS51419">
    <property type="entry name" value="RAB"/>
    <property type="match status" value="1"/>
</dbReference>
<accession>A0A8H3A4K4</accession>
<dbReference type="SMART" id="SM00173">
    <property type="entry name" value="RAS"/>
    <property type="match status" value="1"/>
</dbReference>
<dbReference type="InterPro" id="IPR027417">
    <property type="entry name" value="P-loop_NTPase"/>
</dbReference>
<dbReference type="EMBL" id="CAJMWS010000195">
    <property type="protein sequence ID" value="CAE6377533.1"/>
    <property type="molecule type" value="Genomic_DNA"/>
</dbReference>
<evidence type="ECO:0000313" key="2">
    <source>
        <dbReference type="Proteomes" id="UP000663846"/>
    </source>
</evidence>
<proteinExistence type="predicted"/>
<dbReference type="SMART" id="SM00175">
    <property type="entry name" value="RAB"/>
    <property type="match status" value="1"/>
</dbReference>
<dbReference type="SUPFAM" id="SSF52540">
    <property type="entry name" value="P-loop containing nucleoside triphosphate hydrolases"/>
    <property type="match status" value="1"/>
</dbReference>
<dbReference type="Gene3D" id="3.40.50.300">
    <property type="entry name" value="P-loop containing nucleotide triphosphate hydrolases"/>
    <property type="match status" value="2"/>
</dbReference>
<dbReference type="GO" id="GO:0005525">
    <property type="term" value="F:GTP binding"/>
    <property type="evidence" value="ECO:0007669"/>
    <property type="project" value="InterPro"/>
</dbReference>
<reference evidence="1" key="1">
    <citation type="submission" date="2021-01" db="EMBL/GenBank/DDBJ databases">
        <authorList>
            <person name="Kaushik A."/>
        </authorList>
    </citation>
    <scope>NUCLEOTIDE SEQUENCE</scope>
    <source>
        <strain evidence="1">AG1-1C</strain>
    </source>
</reference>
<comment type="caution">
    <text evidence="1">The sequence shown here is derived from an EMBL/GenBank/DDBJ whole genome shotgun (WGS) entry which is preliminary data.</text>
</comment>
<dbReference type="PRINTS" id="PR00449">
    <property type="entry name" value="RASTRNSFRMNG"/>
</dbReference>
<gene>
    <name evidence="1" type="ORF">RDB_LOCUS30992</name>
</gene>
<dbReference type="InterPro" id="IPR001806">
    <property type="entry name" value="Small_GTPase"/>
</dbReference>
<dbReference type="Proteomes" id="UP000663846">
    <property type="component" value="Unassembled WGS sequence"/>
</dbReference>
<evidence type="ECO:0000313" key="1">
    <source>
        <dbReference type="EMBL" id="CAE6377533.1"/>
    </source>
</evidence>
<dbReference type="SMART" id="SM00174">
    <property type="entry name" value="RHO"/>
    <property type="match status" value="1"/>
</dbReference>
<organism evidence="1 2">
    <name type="scientific">Rhizoctonia solani</name>
    <dbReference type="NCBI Taxonomy" id="456999"/>
    <lineage>
        <taxon>Eukaryota</taxon>
        <taxon>Fungi</taxon>
        <taxon>Dikarya</taxon>
        <taxon>Basidiomycota</taxon>
        <taxon>Agaricomycotina</taxon>
        <taxon>Agaricomycetes</taxon>
        <taxon>Cantharellales</taxon>
        <taxon>Ceratobasidiaceae</taxon>
        <taxon>Rhizoctonia</taxon>
    </lineage>
</organism>